<evidence type="ECO:0000256" key="2">
    <source>
        <dbReference type="ARBA" id="ARBA00012513"/>
    </source>
</evidence>
<name>A0A6G1DMZ8_9ORYZ</name>
<keyword evidence="5" id="KW-0675">Receptor</keyword>
<dbReference type="EMBL" id="SPHZ02000006">
    <property type="protein sequence ID" value="KAF0913867.1"/>
    <property type="molecule type" value="Genomic_DNA"/>
</dbReference>
<dbReference type="GO" id="GO:0016020">
    <property type="term" value="C:membrane"/>
    <property type="evidence" value="ECO:0007669"/>
    <property type="project" value="UniProtKB-SubCell"/>
</dbReference>
<comment type="catalytic activity">
    <reaction evidence="6">
        <text>L-threonyl-[protein] + ATP = O-phospho-L-threonyl-[protein] + ADP + H(+)</text>
        <dbReference type="Rhea" id="RHEA:46608"/>
        <dbReference type="Rhea" id="RHEA-COMP:11060"/>
        <dbReference type="Rhea" id="RHEA-COMP:11605"/>
        <dbReference type="ChEBI" id="CHEBI:15378"/>
        <dbReference type="ChEBI" id="CHEBI:30013"/>
        <dbReference type="ChEBI" id="CHEBI:30616"/>
        <dbReference type="ChEBI" id="CHEBI:61977"/>
        <dbReference type="ChEBI" id="CHEBI:456216"/>
        <dbReference type="EC" id="2.7.11.1"/>
    </reaction>
</comment>
<dbReference type="PROSITE" id="PS50927">
    <property type="entry name" value="BULB_LECTIN"/>
    <property type="match status" value="1"/>
</dbReference>
<dbReference type="InterPro" id="IPR000858">
    <property type="entry name" value="S_locus_glycoprot_dom"/>
</dbReference>
<dbReference type="CDD" id="cd00028">
    <property type="entry name" value="B_lectin"/>
    <property type="match status" value="1"/>
</dbReference>
<dbReference type="PANTHER" id="PTHR32444:SF77">
    <property type="entry name" value="OS05G0163500 PROTEIN"/>
    <property type="match status" value="1"/>
</dbReference>
<comment type="caution">
    <text evidence="10">The sequence shown here is derived from an EMBL/GenBank/DDBJ whole genome shotgun (WGS) entry which is preliminary data.</text>
</comment>
<dbReference type="Gene3D" id="1.10.510.10">
    <property type="entry name" value="Transferase(Phosphotransferase) domain 1"/>
    <property type="match status" value="1"/>
</dbReference>
<comment type="subcellular location">
    <subcellularLocation>
        <location evidence="1">Membrane</location>
        <topology evidence="1">Single-pass type I membrane protein</topology>
    </subcellularLocation>
</comment>
<sequence length="431" mass="47666">MSLPIVVLALLFTLHIPACCKATDTISAGQALAGNDRLVSSNGKFALGFFQTSSKSSHNASNWYLGIWFNQVSKRTPAWVANGDEPVTGPTSPKATISGDGNLVIVDQATKSIIWSTQADVTANITMAKLLDNGNLVLQNTSNSSVVLWQSFDYPTNTHLAGAKLGRNKVTGLNRRLVSRKNSVDPASGMYSYELTDNNGSARFILAALNSSISYWSSGEWNGHYFGSIPEMTGQRLIDFTFVNNDEEEYFTYTLLDNTTIMRFTLDISGQTKIFLWVENAQDWVPTYTNPKQCDVYGVCGAFTVCEENKHPICNCMKGFSVRSPNDWELGRRNSSKEFATRDAYEYFPLLVAHKLLDGDAGSLVDQNLHGDVHLEQVERGFRVACWCIQDNELDRPTMSEVVQYLEGFVEVGIPPVPRLLQAIAGNAYSK</sequence>
<comment type="catalytic activity">
    <reaction evidence="7">
        <text>L-seryl-[protein] + ATP = O-phospho-L-seryl-[protein] + ADP + H(+)</text>
        <dbReference type="Rhea" id="RHEA:17989"/>
        <dbReference type="Rhea" id="RHEA-COMP:9863"/>
        <dbReference type="Rhea" id="RHEA-COMP:11604"/>
        <dbReference type="ChEBI" id="CHEBI:15378"/>
        <dbReference type="ChEBI" id="CHEBI:29999"/>
        <dbReference type="ChEBI" id="CHEBI:30616"/>
        <dbReference type="ChEBI" id="CHEBI:83421"/>
        <dbReference type="ChEBI" id="CHEBI:456216"/>
        <dbReference type="EC" id="2.7.11.1"/>
    </reaction>
</comment>
<gene>
    <name evidence="10" type="ORF">E2562_024942</name>
</gene>
<dbReference type="Proteomes" id="UP000479710">
    <property type="component" value="Unassembled WGS sequence"/>
</dbReference>
<dbReference type="GO" id="GO:0048544">
    <property type="term" value="P:recognition of pollen"/>
    <property type="evidence" value="ECO:0007669"/>
    <property type="project" value="InterPro"/>
</dbReference>
<feature type="chain" id="PRO_5026048876" description="non-specific serine/threonine protein kinase" evidence="8">
    <location>
        <begin position="23"/>
        <end position="431"/>
    </location>
</feature>
<evidence type="ECO:0000256" key="6">
    <source>
        <dbReference type="ARBA" id="ARBA00047899"/>
    </source>
</evidence>
<feature type="domain" description="Bulb-type lectin" evidence="9">
    <location>
        <begin position="23"/>
        <end position="151"/>
    </location>
</feature>
<dbReference type="EC" id="2.7.11.1" evidence="2"/>
<dbReference type="FunFam" id="2.90.10.10:FF:000002">
    <property type="entry name" value="Serine/threonine-protein kinase"/>
    <property type="match status" value="1"/>
</dbReference>
<dbReference type="SMART" id="SM00108">
    <property type="entry name" value="B_lectin"/>
    <property type="match status" value="1"/>
</dbReference>
<evidence type="ECO:0000259" key="9">
    <source>
        <dbReference type="PROSITE" id="PS50927"/>
    </source>
</evidence>
<keyword evidence="3 8" id="KW-0732">Signal</keyword>
<evidence type="ECO:0000313" key="10">
    <source>
        <dbReference type="EMBL" id="KAF0913867.1"/>
    </source>
</evidence>
<dbReference type="InterPro" id="IPR001480">
    <property type="entry name" value="Bulb-type_lectin_dom"/>
</dbReference>
<evidence type="ECO:0000256" key="3">
    <source>
        <dbReference type="ARBA" id="ARBA00022729"/>
    </source>
</evidence>
<keyword evidence="11" id="KW-1185">Reference proteome</keyword>
<evidence type="ECO:0000313" key="11">
    <source>
        <dbReference type="Proteomes" id="UP000479710"/>
    </source>
</evidence>
<organism evidence="10 11">
    <name type="scientific">Oryza meyeriana var. granulata</name>
    <dbReference type="NCBI Taxonomy" id="110450"/>
    <lineage>
        <taxon>Eukaryota</taxon>
        <taxon>Viridiplantae</taxon>
        <taxon>Streptophyta</taxon>
        <taxon>Embryophyta</taxon>
        <taxon>Tracheophyta</taxon>
        <taxon>Spermatophyta</taxon>
        <taxon>Magnoliopsida</taxon>
        <taxon>Liliopsida</taxon>
        <taxon>Poales</taxon>
        <taxon>Poaceae</taxon>
        <taxon>BOP clade</taxon>
        <taxon>Oryzoideae</taxon>
        <taxon>Oryzeae</taxon>
        <taxon>Oryzinae</taxon>
        <taxon>Oryza</taxon>
        <taxon>Oryza meyeriana</taxon>
    </lineage>
</organism>
<evidence type="ECO:0000256" key="8">
    <source>
        <dbReference type="SAM" id="SignalP"/>
    </source>
</evidence>
<evidence type="ECO:0000256" key="7">
    <source>
        <dbReference type="ARBA" id="ARBA00048679"/>
    </source>
</evidence>
<accession>A0A6G1DMZ8</accession>
<evidence type="ECO:0000256" key="4">
    <source>
        <dbReference type="ARBA" id="ARBA00023157"/>
    </source>
</evidence>
<reference evidence="10 11" key="1">
    <citation type="submission" date="2019-11" db="EMBL/GenBank/DDBJ databases">
        <title>Whole genome sequence of Oryza granulata.</title>
        <authorList>
            <person name="Li W."/>
        </authorList>
    </citation>
    <scope>NUCLEOTIDE SEQUENCE [LARGE SCALE GENOMIC DNA]</scope>
    <source>
        <strain evidence="11">cv. Menghai</strain>
        <tissue evidence="10">Leaf</tissue>
    </source>
</reference>
<dbReference type="OrthoDB" id="585613at2759"/>
<dbReference type="Pfam" id="PF01453">
    <property type="entry name" value="B_lectin"/>
    <property type="match status" value="1"/>
</dbReference>
<dbReference type="GO" id="GO:0004674">
    <property type="term" value="F:protein serine/threonine kinase activity"/>
    <property type="evidence" value="ECO:0007669"/>
    <property type="project" value="UniProtKB-EC"/>
</dbReference>
<protein>
    <recommendedName>
        <fullName evidence="2">non-specific serine/threonine protein kinase</fullName>
        <ecNumber evidence="2">2.7.11.1</ecNumber>
    </recommendedName>
</protein>
<dbReference type="Pfam" id="PF00954">
    <property type="entry name" value="S_locus_glycop"/>
    <property type="match status" value="1"/>
</dbReference>
<dbReference type="GO" id="GO:0051707">
    <property type="term" value="P:response to other organism"/>
    <property type="evidence" value="ECO:0007669"/>
    <property type="project" value="UniProtKB-ARBA"/>
</dbReference>
<dbReference type="InterPro" id="IPR036426">
    <property type="entry name" value="Bulb-type_lectin_dom_sf"/>
</dbReference>
<dbReference type="Gene3D" id="2.90.10.10">
    <property type="entry name" value="Bulb-type lectin domain"/>
    <property type="match status" value="1"/>
</dbReference>
<dbReference type="AlphaFoldDB" id="A0A6G1DMZ8"/>
<evidence type="ECO:0000256" key="5">
    <source>
        <dbReference type="ARBA" id="ARBA00023170"/>
    </source>
</evidence>
<evidence type="ECO:0000256" key="1">
    <source>
        <dbReference type="ARBA" id="ARBA00004479"/>
    </source>
</evidence>
<keyword evidence="4" id="KW-1015">Disulfide bond</keyword>
<feature type="signal peptide" evidence="8">
    <location>
        <begin position="1"/>
        <end position="22"/>
    </location>
</feature>
<dbReference type="PANTHER" id="PTHR32444">
    <property type="entry name" value="BULB-TYPE LECTIN DOMAIN-CONTAINING PROTEIN"/>
    <property type="match status" value="1"/>
</dbReference>
<proteinExistence type="predicted"/>
<dbReference type="SUPFAM" id="SSF51110">
    <property type="entry name" value="alpha-D-mannose-specific plant lectins"/>
    <property type="match status" value="1"/>
</dbReference>